<keyword evidence="4 5" id="KW-0694">RNA-binding</keyword>
<dbReference type="InterPro" id="IPR004088">
    <property type="entry name" value="KH_dom_type_1"/>
</dbReference>
<accession>A0A2H0AMN1</accession>
<dbReference type="GO" id="GO:0003723">
    <property type="term" value="F:RNA binding"/>
    <property type="evidence" value="ECO:0007669"/>
    <property type="project" value="UniProtKB-UniRule"/>
</dbReference>
<keyword evidence="1 5" id="KW-0540">Nuclease</keyword>
<dbReference type="Pfam" id="PF01966">
    <property type="entry name" value="HD"/>
    <property type="match status" value="1"/>
</dbReference>
<dbReference type="InterPro" id="IPR006674">
    <property type="entry name" value="HD_domain"/>
</dbReference>
<keyword evidence="2 5" id="KW-0255">Endonuclease</keyword>
<evidence type="ECO:0000256" key="4">
    <source>
        <dbReference type="ARBA" id="ARBA00022884"/>
    </source>
</evidence>
<dbReference type="PANTHER" id="PTHR12826:SF15">
    <property type="entry name" value="RIBONUCLEASE Y"/>
    <property type="match status" value="1"/>
</dbReference>
<feature type="transmembrane region" description="Helical" evidence="5">
    <location>
        <begin position="6"/>
        <end position="24"/>
    </location>
</feature>
<comment type="similarity">
    <text evidence="5">Belongs to the RNase Y family.</text>
</comment>
<keyword evidence="5" id="KW-1133">Transmembrane helix</keyword>
<protein>
    <recommendedName>
        <fullName evidence="5 6">Ribonuclease Y</fullName>
        <shortName evidence="5">RNase Y</shortName>
        <ecNumber evidence="5 6">3.1.-.-</ecNumber>
    </recommendedName>
</protein>
<dbReference type="SUPFAM" id="SSF54791">
    <property type="entry name" value="Eukaryotic type KH-domain (KH-domain type I)"/>
    <property type="match status" value="1"/>
</dbReference>
<dbReference type="Pfam" id="PF00013">
    <property type="entry name" value="KH_1"/>
    <property type="match status" value="1"/>
</dbReference>
<dbReference type="CDD" id="cd00077">
    <property type="entry name" value="HDc"/>
    <property type="match status" value="1"/>
</dbReference>
<dbReference type="NCBIfam" id="TIGR03319">
    <property type="entry name" value="RNase_Y"/>
    <property type="match status" value="1"/>
</dbReference>
<dbReference type="CDD" id="cd22431">
    <property type="entry name" value="KH-I_RNaseY"/>
    <property type="match status" value="1"/>
</dbReference>
<evidence type="ECO:0000256" key="6">
    <source>
        <dbReference type="NCBIfam" id="TIGR03319"/>
    </source>
</evidence>
<dbReference type="InterPro" id="IPR017705">
    <property type="entry name" value="Ribonuclease_Y"/>
</dbReference>
<comment type="function">
    <text evidence="5">Endoribonuclease that initiates mRNA decay.</text>
</comment>
<dbReference type="PROSITE" id="PS51831">
    <property type="entry name" value="HD"/>
    <property type="match status" value="1"/>
</dbReference>
<dbReference type="GO" id="GO:0006402">
    <property type="term" value="P:mRNA catabolic process"/>
    <property type="evidence" value="ECO:0007669"/>
    <property type="project" value="UniProtKB-UniRule"/>
</dbReference>
<evidence type="ECO:0000313" key="9">
    <source>
        <dbReference type="EMBL" id="PIP46090.1"/>
    </source>
</evidence>
<dbReference type="AlphaFoldDB" id="A0A2H0AMN1"/>
<dbReference type="SMART" id="SM00322">
    <property type="entry name" value="KH"/>
    <property type="match status" value="1"/>
</dbReference>
<name>A0A2H0AMN1_9BACT</name>
<comment type="caution">
    <text evidence="9">The sequence shown here is derived from an EMBL/GenBank/DDBJ whole genome shotgun (WGS) entry which is preliminary data.</text>
</comment>
<dbReference type="GO" id="GO:0016787">
    <property type="term" value="F:hydrolase activity"/>
    <property type="evidence" value="ECO:0007669"/>
    <property type="project" value="UniProtKB-KW"/>
</dbReference>
<dbReference type="HAMAP" id="MF_00335">
    <property type="entry name" value="RNase_Y"/>
    <property type="match status" value="1"/>
</dbReference>
<dbReference type="Proteomes" id="UP000230007">
    <property type="component" value="Unassembled WGS sequence"/>
</dbReference>
<evidence type="ECO:0000256" key="3">
    <source>
        <dbReference type="ARBA" id="ARBA00022801"/>
    </source>
</evidence>
<dbReference type="EMBL" id="PCSK01000031">
    <property type="protein sequence ID" value="PIP46090.1"/>
    <property type="molecule type" value="Genomic_DNA"/>
</dbReference>
<dbReference type="GO" id="GO:0005886">
    <property type="term" value="C:plasma membrane"/>
    <property type="evidence" value="ECO:0007669"/>
    <property type="project" value="UniProtKB-SubCell"/>
</dbReference>
<keyword evidence="3 5" id="KW-0378">Hydrolase</keyword>
<dbReference type="PROSITE" id="PS50084">
    <property type="entry name" value="KH_TYPE_1"/>
    <property type="match status" value="1"/>
</dbReference>
<keyword evidence="7" id="KW-0175">Coiled coil</keyword>
<dbReference type="EC" id="3.1.-.-" evidence="5 6"/>
<evidence type="ECO:0000313" key="10">
    <source>
        <dbReference type="Proteomes" id="UP000230007"/>
    </source>
</evidence>
<keyword evidence="5" id="KW-1003">Cell membrane</keyword>
<evidence type="ECO:0000256" key="1">
    <source>
        <dbReference type="ARBA" id="ARBA00022722"/>
    </source>
</evidence>
<evidence type="ECO:0000256" key="5">
    <source>
        <dbReference type="HAMAP-Rule" id="MF_00335"/>
    </source>
</evidence>
<feature type="domain" description="HD" evidence="8">
    <location>
        <begin position="326"/>
        <end position="419"/>
    </location>
</feature>
<dbReference type="PANTHER" id="PTHR12826">
    <property type="entry name" value="RIBONUCLEASE Y"/>
    <property type="match status" value="1"/>
</dbReference>
<dbReference type="GO" id="GO:0004521">
    <property type="term" value="F:RNA endonuclease activity"/>
    <property type="evidence" value="ECO:0007669"/>
    <property type="project" value="UniProtKB-UniRule"/>
</dbReference>
<keyword evidence="5" id="KW-0812">Transmembrane</keyword>
<evidence type="ECO:0000259" key="8">
    <source>
        <dbReference type="PROSITE" id="PS51831"/>
    </source>
</evidence>
<keyword evidence="5" id="KW-0472">Membrane</keyword>
<dbReference type="InterPro" id="IPR036612">
    <property type="entry name" value="KH_dom_type_1_sf"/>
</dbReference>
<feature type="coiled-coil region" evidence="7">
    <location>
        <begin position="64"/>
        <end position="182"/>
    </location>
</feature>
<dbReference type="InterPro" id="IPR022711">
    <property type="entry name" value="RNase_Y_N"/>
</dbReference>
<organism evidence="9 10">
    <name type="scientific">Candidatus Colwellbacteria bacterium CG23_combo_of_CG06-09_8_20_14_all_42_19</name>
    <dbReference type="NCBI Taxonomy" id="1974541"/>
    <lineage>
        <taxon>Bacteria</taxon>
        <taxon>Candidatus Colwelliibacteriota</taxon>
    </lineage>
</organism>
<evidence type="ECO:0000256" key="7">
    <source>
        <dbReference type="SAM" id="Coils"/>
    </source>
</evidence>
<gene>
    <name evidence="5 9" type="primary">rny</name>
    <name evidence="9" type="ORF">COX15_01545</name>
</gene>
<comment type="subcellular location">
    <subcellularLocation>
        <location evidence="5">Cell membrane</location>
        <topology evidence="5">Single-pass membrane protein</topology>
    </subcellularLocation>
</comment>
<dbReference type="InterPro" id="IPR006675">
    <property type="entry name" value="HDIG_dom"/>
</dbReference>
<dbReference type="NCBIfam" id="TIGR00277">
    <property type="entry name" value="HDIG"/>
    <property type="match status" value="1"/>
</dbReference>
<reference evidence="9 10" key="1">
    <citation type="submission" date="2017-09" db="EMBL/GenBank/DDBJ databases">
        <title>Depth-based differentiation of microbial function through sediment-hosted aquifers and enrichment of novel symbionts in the deep terrestrial subsurface.</title>
        <authorList>
            <person name="Probst A.J."/>
            <person name="Ladd B."/>
            <person name="Jarett J.K."/>
            <person name="Geller-Mcgrath D.E."/>
            <person name="Sieber C.M."/>
            <person name="Emerson J.B."/>
            <person name="Anantharaman K."/>
            <person name="Thomas B.C."/>
            <person name="Malmstrom R."/>
            <person name="Stieglmeier M."/>
            <person name="Klingl A."/>
            <person name="Woyke T."/>
            <person name="Ryan C.M."/>
            <person name="Banfield J.F."/>
        </authorList>
    </citation>
    <scope>NUCLEOTIDE SEQUENCE [LARGE SCALE GENOMIC DNA]</scope>
    <source>
        <strain evidence="9">CG23_combo_of_CG06-09_8_20_14_all_42_19</strain>
    </source>
</reference>
<dbReference type="SUPFAM" id="SSF109604">
    <property type="entry name" value="HD-domain/PDEase-like"/>
    <property type="match status" value="1"/>
</dbReference>
<dbReference type="Gene3D" id="1.10.3210.10">
    <property type="entry name" value="Hypothetical protein af1432"/>
    <property type="match status" value="1"/>
</dbReference>
<dbReference type="InterPro" id="IPR003607">
    <property type="entry name" value="HD/PDEase_dom"/>
</dbReference>
<dbReference type="SMART" id="SM00471">
    <property type="entry name" value="HDc"/>
    <property type="match status" value="1"/>
</dbReference>
<sequence length="510" mass="57305">MNNLILYIGASVGILIVGSILGYYTRQTIARKQAGTIEAKLNKLISQAKEEAKETLFKAKEKSTKILEESKDEERNRYKQLNQREDRLIRKEQTVEQKISQLEKEENELKSKVQKVRKIKEDIIGLKEEQLKKLEETAKLSQEQAKAELLAKVEKEQGQVLLERLNRLEAEGQEELNKKAQRIIALAMQRYAASQAGETTSTTVSLPNDELKGRVIGKEGRNIKTLEKLTGVEVLVDDTPGAVVISGFDPIRRQIAKIALEKLLLDGRIQPARIEETVEKARQEISEKIQEAGQATVYDVGVAGLDPQLIKILGRLRFRTSYGQNVLLHSLEVAHLAGAIASELGADVDLAKKAGLFHDIGKAVDHEIQGSHVEIGRRILQKFNISEEVIKAMQSHHEEYPYESTEAVIVQVADAISGARPGARKDTLEAYLKRLEELEKVAASFNGVERAYAIQAGREIRIFVQPEEIDDLSAHRLAKDIAEQIHQELRYPGEIKVNVIRETRAIEYAR</sequence>
<evidence type="ECO:0000256" key="2">
    <source>
        <dbReference type="ARBA" id="ARBA00022759"/>
    </source>
</evidence>
<dbReference type="Gene3D" id="3.30.1370.10">
    <property type="entry name" value="K Homology domain, type 1"/>
    <property type="match status" value="1"/>
</dbReference>
<dbReference type="InterPro" id="IPR004087">
    <property type="entry name" value="KH_dom"/>
</dbReference>
<proteinExistence type="inferred from homology"/>
<dbReference type="Pfam" id="PF12072">
    <property type="entry name" value="RNase_Y_N"/>
    <property type="match status" value="1"/>
</dbReference>